<feature type="compositionally biased region" description="Polar residues" evidence="1">
    <location>
        <begin position="54"/>
        <end position="66"/>
    </location>
</feature>
<reference evidence="2 3" key="1">
    <citation type="journal article" date="2022" name="Nat. Ecol. Evol.">
        <title>A masculinizing supergene underlies an exaggerated male reproductive morph in a spider.</title>
        <authorList>
            <person name="Hendrickx F."/>
            <person name="De Corte Z."/>
            <person name="Sonet G."/>
            <person name="Van Belleghem S.M."/>
            <person name="Kostlbacher S."/>
            <person name="Vangestel C."/>
        </authorList>
    </citation>
    <scope>NUCLEOTIDE SEQUENCE [LARGE SCALE GENOMIC DNA]</scope>
    <source>
        <strain evidence="2">W744_W776</strain>
    </source>
</reference>
<feature type="compositionally biased region" description="Basic and acidic residues" evidence="1">
    <location>
        <begin position="40"/>
        <end position="51"/>
    </location>
</feature>
<feature type="region of interest" description="Disordered" evidence="1">
    <location>
        <begin position="1"/>
        <end position="67"/>
    </location>
</feature>
<dbReference type="AlphaFoldDB" id="A0AAV6VSR5"/>
<gene>
    <name evidence="2" type="ORF">JTE90_015074</name>
</gene>
<dbReference type="EMBL" id="JAFNEN010000034">
    <property type="protein sequence ID" value="KAG8198857.1"/>
    <property type="molecule type" value="Genomic_DNA"/>
</dbReference>
<name>A0AAV6VSR5_9ARAC</name>
<evidence type="ECO:0000313" key="2">
    <source>
        <dbReference type="EMBL" id="KAG8198857.1"/>
    </source>
</evidence>
<evidence type="ECO:0000256" key="1">
    <source>
        <dbReference type="SAM" id="MobiDB-lite"/>
    </source>
</evidence>
<protein>
    <submittedName>
        <fullName evidence="2">Uncharacterized protein</fullName>
    </submittedName>
</protein>
<proteinExistence type="predicted"/>
<evidence type="ECO:0000313" key="3">
    <source>
        <dbReference type="Proteomes" id="UP000827092"/>
    </source>
</evidence>
<comment type="caution">
    <text evidence="2">The sequence shown here is derived from an EMBL/GenBank/DDBJ whole genome shotgun (WGS) entry which is preliminary data.</text>
</comment>
<organism evidence="2 3">
    <name type="scientific">Oedothorax gibbosus</name>
    <dbReference type="NCBI Taxonomy" id="931172"/>
    <lineage>
        <taxon>Eukaryota</taxon>
        <taxon>Metazoa</taxon>
        <taxon>Ecdysozoa</taxon>
        <taxon>Arthropoda</taxon>
        <taxon>Chelicerata</taxon>
        <taxon>Arachnida</taxon>
        <taxon>Araneae</taxon>
        <taxon>Araneomorphae</taxon>
        <taxon>Entelegynae</taxon>
        <taxon>Araneoidea</taxon>
        <taxon>Linyphiidae</taxon>
        <taxon>Erigoninae</taxon>
        <taxon>Oedothorax</taxon>
    </lineage>
</organism>
<sequence>MHEINRATCKENPSTAAGAKRTRLPDGQLPPYSLLRGKKNIPEQDRNREGRTASGPSQQLPRSVQLRNIIPKELNKKNVSEGKSRFIFNCGSSFQVCGTRLARAHLRFEPPT</sequence>
<accession>A0AAV6VSR5</accession>
<dbReference type="Proteomes" id="UP000827092">
    <property type="component" value="Unassembled WGS sequence"/>
</dbReference>
<keyword evidence="3" id="KW-1185">Reference proteome</keyword>